<comment type="caution">
    <text evidence="1">The sequence shown here is derived from an EMBL/GenBank/DDBJ whole genome shotgun (WGS) entry which is preliminary data.</text>
</comment>
<dbReference type="Proteomes" id="UP001295684">
    <property type="component" value="Unassembled WGS sequence"/>
</dbReference>
<protein>
    <submittedName>
        <fullName evidence="1">Uncharacterized protein</fullName>
    </submittedName>
</protein>
<evidence type="ECO:0000313" key="2">
    <source>
        <dbReference type="Proteomes" id="UP001295684"/>
    </source>
</evidence>
<accession>A0AAD1U6N6</accession>
<evidence type="ECO:0000313" key="1">
    <source>
        <dbReference type="EMBL" id="CAI2362360.1"/>
    </source>
</evidence>
<organism evidence="1 2">
    <name type="scientific">Euplotes crassus</name>
    <dbReference type="NCBI Taxonomy" id="5936"/>
    <lineage>
        <taxon>Eukaryota</taxon>
        <taxon>Sar</taxon>
        <taxon>Alveolata</taxon>
        <taxon>Ciliophora</taxon>
        <taxon>Intramacronucleata</taxon>
        <taxon>Spirotrichea</taxon>
        <taxon>Hypotrichia</taxon>
        <taxon>Euplotida</taxon>
        <taxon>Euplotidae</taxon>
        <taxon>Moneuplotes</taxon>
    </lineage>
</organism>
<gene>
    <name evidence="1" type="ORF">ECRASSUSDP1_LOCUS3682</name>
</gene>
<dbReference type="AlphaFoldDB" id="A0AAD1U6N6"/>
<proteinExistence type="predicted"/>
<name>A0AAD1U6N6_EUPCR</name>
<dbReference type="EMBL" id="CAMPGE010003525">
    <property type="protein sequence ID" value="CAI2362360.1"/>
    <property type="molecule type" value="Genomic_DNA"/>
</dbReference>
<reference evidence="1" key="1">
    <citation type="submission" date="2023-07" db="EMBL/GenBank/DDBJ databases">
        <authorList>
            <consortium name="AG Swart"/>
            <person name="Singh M."/>
            <person name="Singh A."/>
            <person name="Seah K."/>
            <person name="Emmerich C."/>
        </authorList>
    </citation>
    <scope>NUCLEOTIDE SEQUENCE</scope>
    <source>
        <strain evidence="1">DP1</strain>
    </source>
</reference>
<sequence length="423" mass="48536">MASIKIKSGCTRVKVGKNIRPNFYNPRVSRVKYESLQKKKGDENSVNETNVTHFSELSKLLESNEYDPQGLNCSQVYDNSSMLKTSGRISREKYSSDIKRKASTSKSISRSFSSPYEHPLGHKILLKADKILKKGEKYSPACHGRNRRANSIQVDPKKATKKTSFTSLLKKYHKPGTECDRRKEKDKDCSFISQFDANFRDLEEADPDEVQSEVPVRANALEKIQGIDEDMSKNPFQDFSETRIKIVHNTQKVRTNSCLRKNSQQMCVKPILKNTRASHTEQVRESKAGIESSRRRREMMKEVNDIIGELQSILHPKGPGTCESDYSQTSEVVKVNSSSMMRSRCNNLSKTEGFRSNQSNNSAKENFYHGNFNLMEWKNKEVEKKFSNNFSNSFYEKLHINNNCQDLRAQKGKRVLIGRTNQK</sequence>
<keyword evidence="2" id="KW-1185">Reference proteome</keyword>